<feature type="disulfide bond" evidence="14">
    <location>
        <begin position="236"/>
        <end position="273"/>
    </location>
</feature>
<feature type="disulfide bond" evidence="14">
    <location>
        <begin position="55"/>
        <end position="91"/>
    </location>
</feature>
<dbReference type="EMBL" id="WNTK01000001">
    <property type="protein sequence ID" value="KAG9492260.1"/>
    <property type="molecule type" value="Genomic_DNA"/>
</dbReference>
<protein>
    <recommendedName>
        <fullName evidence="13">Lysosome-associated membrane glycoprotein 1</fullName>
    </recommendedName>
</protein>
<reference evidence="19" key="1">
    <citation type="thesis" date="2020" institute="ProQuest LLC" country="789 East Eisenhower Parkway, Ann Arbor, MI, USA">
        <title>Comparative Genomics and Chromosome Evolution.</title>
        <authorList>
            <person name="Mudd A.B."/>
        </authorList>
    </citation>
    <scope>NUCLEOTIDE SEQUENCE</scope>
    <source>
        <strain evidence="19">HN-11 Male</strain>
        <tissue evidence="19">Kidney and liver</tissue>
    </source>
</reference>
<dbReference type="GO" id="GO:0005886">
    <property type="term" value="C:plasma membrane"/>
    <property type="evidence" value="ECO:0007669"/>
    <property type="project" value="UniProtKB-SubCell"/>
</dbReference>
<evidence type="ECO:0000256" key="1">
    <source>
        <dbReference type="ARBA" id="ARBA00004251"/>
    </source>
</evidence>
<evidence type="ECO:0000313" key="19">
    <source>
        <dbReference type="EMBL" id="KAG9492260.1"/>
    </source>
</evidence>
<keyword evidence="6 16" id="KW-1133">Transmembrane helix</keyword>
<evidence type="ECO:0000256" key="7">
    <source>
        <dbReference type="ARBA" id="ARBA00023136"/>
    </source>
</evidence>
<keyword evidence="20" id="KW-1185">Reference proteome</keyword>
<dbReference type="InterPro" id="IPR048524">
    <property type="entry name" value="Lamp2-like_TM"/>
</dbReference>
<evidence type="ECO:0000256" key="12">
    <source>
        <dbReference type="ARBA" id="ARBA00060404"/>
    </source>
</evidence>
<dbReference type="PRINTS" id="PR00336">
    <property type="entry name" value="LYSASSOCTDMP"/>
</dbReference>
<feature type="domain" description="Lysosome-associated membrane glycoprotein 2-like transmembrane" evidence="18">
    <location>
        <begin position="282"/>
        <end position="313"/>
    </location>
</feature>
<keyword evidence="4" id="KW-0732">Signal</keyword>
<keyword evidence="5" id="KW-0967">Endosome</keyword>
<dbReference type="PROSITE" id="PS51407">
    <property type="entry name" value="LAMP_3"/>
    <property type="match status" value="1"/>
</dbReference>
<feature type="transmembrane region" description="Helical" evidence="16">
    <location>
        <begin position="280"/>
        <end position="303"/>
    </location>
</feature>
<dbReference type="GO" id="GO:0005765">
    <property type="term" value="C:lysosomal membrane"/>
    <property type="evidence" value="ECO:0007669"/>
    <property type="project" value="UniProtKB-SubCell"/>
</dbReference>
<comment type="caution">
    <text evidence="14">Lacks conserved residue(s) required for the propagation of feature annotation.</text>
</comment>
<keyword evidence="10 14" id="KW-0458">Lysosome</keyword>
<evidence type="ECO:0000256" key="5">
    <source>
        <dbReference type="ARBA" id="ARBA00022753"/>
    </source>
</evidence>
<evidence type="ECO:0000259" key="18">
    <source>
        <dbReference type="Pfam" id="PF21222"/>
    </source>
</evidence>
<evidence type="ECO:0000256" key="6">
    <source>
        <dbReference type="ARBA" id="ARBA00022989"/>
    </source>
</evidence>
<evidence type="ECO:0000256" key="11">
    <source>
        <dbReference type="ARBA" id="ARBA00037817"/>
    </source>
</evidence>
<keyword evidence="3 14" id="KW-0812">Transmembrane</keyword>
<dbReference type="InterPro" id="IPR002000">
    <property type="entry name" value="Lysosome-assoc_membr_glycop"/>
</dbReference>
<dbReference type="PANTHER" id="PTHR11506:SF27">
    <property type="entry name" value="LYSOSOME-ASSOCIATED MEMBRANE GLYCOPROTEIN 1"/>
    <property type="match status" value="1"/>
</dbReference>
<gene>
    <name evidence="19" type="ORF">GDO78_000660</name>
</gene>
<evidence type="ECO:0000256" key="10">
    <source>
        <dbReference type="ARBA" id="ARBA00023228"/>
    </source>
</evidence>
<dbReference type="GO" id="GO:0072594">
    <property type="term" value="P:establishment of protein localization to organelle"/>
    <property type="evidence" value="ECO:0007669"/>
    <property type="project" value="TreeGrafter"/>
</dbReference>
<dbReference type="GO" id="GO:0031902">
    <property type="term" value="C:late endosome membrane"/>
    <property type="evidence" value="ECO:0007669"/>
    <property type="project" value="TreeGrafter"/>
</dbReference>
<dbReference type="PROSITE" id="PS00311">
    <property type="entry name" value="LAMP_2"/>
    <property type="match status" value="1"/>
</dbReference>
<evidence type="ECO:0000256" key="13">
    <source>
        <dbReference type="ARBA" id="ARBA00074383"/>
    </source>
</evidence>
<dbReference type="OrthoDB" id="10037042at2759"/>
<name>A0A8J6KHZ4_ELECQ</name>
<evidence type="ECO:0000256" key="8">
    <source>
        <dbReference type="ARBA" id="ARBA00023157"/>
    </source>
</evidence>
<sequence>MNFTKTDTDYKVDQLMFTYNLSNPVLFPGSTENGTKQVASSNTEMSAHTNKYYQCSNPHLIRMGNANVTFHNVKLEAYLNGNNYSKDVDVCKEDVTPTVTPTVAPTTPPVNPKTPDTGNYRVNGTSGAACILAKMGLQLNITYKKKDGKEASFRFNIDPKLVTVSGSCSNTSALLRLSSDNLALLFTFTLNTTANKFYLGRVSLNTSVPDAAEPNFVVESGSLSFLETATHKSYKCNTKETLKITDKFSMDTYNLHVQAFDVEENKFGPAVECADDQNGMLVPIVVGAALAGLVLIVLIAYLIGRKRSHAGYQTI</sequence>
<dbReference type="PROSITE" id="PS00310">
    <property type="entry name" value="LAMP_1"/>
    <property type="match status" value="1"/>
</dbReference>
<proteinExistence type="inferred from homology"/>
<dbReference type="InterPro" id="IPR048528">
    <property type="entry name" value="Lamp2-like_luminal"/>
</dbReference>
<evidence type="ECO:0000256" key="15">
    <source>
        <dbReference type="SAM" id="MobiDB-lite"/>
    </source>
</evidence>
<feature type="domain" description="Lysosome-associated membrane glycoprotein 2-like luminal" evidence="17">
    <location>
        <begin position="115"/>
        <end position="263"/>
    </location>
</feature>
<evidence type="ECO:0000256" key="4">
    <source>
        <dbReference type="ARBA" id="ARBA00022729"/>
    </source>
</evidence>
<dbReference type="AlphaFoldDB" id="A0A8J6KHZ4"/>
<dbReference type="InterPro" id="IPR018134">
    <property type="entry name" value="LAMP_CS"/>
</dbReference>
<evidence type="ECO:0000256" key="9">
    <source>
        <dbReference type="ARBA" id="ARBA00023180"/>
    </source>
</evidence>
<evidence type="ECO:0000313" key="20">
    <source>
        <dbReference type="Proteomes" id="UP000770717"/>
    </source>
</evidence>
<dbReference type="Proteomes" id="UP000770717">
    <property type="component" value="Unassembled WGS sequence"/>
</dbReference>
<evidence type="ECO:0000259" key="17">
    <source>
        <dbReference type="Pfam" id="PF01299"/>
    </source>
</evidence>
<keyword evidence="2" id="KW-1003">Cell membrane</keyword>
<comment type="similarity">
    <text evidence="14">Belongs to the LAMP family.</text>
</comment>
<dbReference type="CDD" id="cd12087">
    <property type="entry name" value="TM_EGFR-like"/>
    <property type="match status" value="1"/>
</dbReference>
<evidence type="ECO:0000256" key="16">
    <source>
        <dbReference type="SAM" id="Phobius"/>
    </source>
</evidence>
<dbReference type="PANTHER" id="PTHR11506">
    <property type="entry name" value="LYSOSOME-ASSOCIATED MEMBRANE GLYCOPROTEIN"/>
    <property type="match status" value="1"/>
</dbReference>
<evidence type="ECO:0000256" key="14">
    <source>
        <dbReference type="PROSITE-ProRule" id="PRU00740"/>
    </source>
</evidence>
<keyword evidence="8 14" id="KW-1015">Disulfide bond</keyword>
<evidence type="ECO:0000256" key="2">
    <source>
        <dbReference type="ARBA" id="ARBA00022475"/>
    </source>
</evidence>
<dbReference type="FunFam" id="2.40.160.110:FF:000001">
    <property type="entry name" value="lysosome-associated membrane glycoprotein 2 isoform X2"/>
    <property type="match status" value="1"/>
</dbReference>
<dbReference type="Pfam" id="PF21222">
    <property type="entry name" value="Lamp2_2nd"/>
    <property type="match status" value="1"/>
</dbReference>
<keyword evidence="7 14" id="KW-0472">Membrane</keyword>
<comment type="caution">
    <text evidence="19">The sequence shown here is derived from an EMBL/GenBank/DDBJ whole genome shotgun (WGS) entry which is preliminary data.</text>
</comment>
<organism evidence="19 20">
    <name type="scientific">Eleutherodactylus coqui</name>
    <name type="common">Puerto Rican coqui</name>
    <dbReference type="NCBI Taxonomy" id="57060"/>
    <lineage>
        <taxon>Eukaryota</taxon>
        <taxon>Metazoa</taxon>
        <taxon>Chordata</taxon>
        <taxon>Craniata</taxon>
        <taxon>Vertebrata</taxon>
        <taxon>Euteleostomi</taxon>
        <taxon>Amphibia</taxon>
        <taxon>Batrachia</taxon>
        <taxon>Anura</taxon>
        <taxon>Neobatrachia</taxon>
        <taxon>Hyloidea</taxon>
        <taxon>Eleutherodactylidae</taxon>
        <taxon>Eleutherodactylinae</taxon>
        <taxon>Eleutherodactylus</taxon>
        <taxon>Eleutherodactylus</taxon>
    </lineage>
</organism>
<feature type="disulfide bond" evidence="14">
    <location>
        <begin position="130"/>
        <end position="168"/>
    </location>
</feature>
<accession>A0A8J6KHZ4</accession>
<comment type="subcellular location">
    <subcellularLocation>
        <location evidence="1">Cell membrane</location>
        <topology evidence="1">Single-pass type I membrane protein</topology>
    </subcellularLocation>
    <subcellularLocation>
        <location evidence="12">Cytolytic granule membrane</location>
        <topology evidence="12">Single-pass type I membrane protein</topology>
    </subcellularLocation>
    <subcellularLocation>
        <location evidence="11">Late endosome membrane</location>
        <topology evidence="11">Single-pass type I membrane protein</topology>
    </subcellularLocation>
    <subcellularLocation>
        <location evidence="14">Lysosome membrane</location>
        <topology evidence="14">Single-pass type I membrane protein</topology>
    </subcellularLocation>
</comment>
<feature type="region of interest" description="Disordered" evidence="15">
    <location>
        <begin position="99"/>
        <end position="118"/>
    </location>
</feature>
<keyword evidence="9" id="KW-0325">Glycoprotein</keyword>
<evidence type="ECO:0000256" key="3">
    <source>
        <dbReference type="ARBA" id="ARBA00022692"/>
    </source>
</evidence>
<dbReference type="Gene3D" id="2.40.160.110">
    <property type="match status" value="2"/>
</dbReference>
<dbReference type="Pfam" id="PF01299">
    <property type="entry name" value="Lamp2-like_luminal"/>
    <property type="match status" value="1"/>
</dbReference>